<keyword evidence="2" id="KW-1185">Reference proteome</keyword>
<protein>
    <submittedName>
        <fullName evidence="1">Uncharacterized protein</fullName>
    </submittedName>
</protein>
<name>H3AEC9_LATCH</name>
<dbReference type="EMBL" id="AFYH01232664">
    <property type="status" value="NOT_ANNOTATED_CDS"/>
    <property type="molecule type" value="Genomic_DNA"/>
</dbReference>
<accession>H3AEC9</accession>
<dbReference type="STRING" id="7897.ENSLACP00000008000"/>
<reference evidence="1" key="2">
    <citation type="submission" date="2025-08" db="UniProtKB">
        <authorList>
            <consortium name="Ensembl"/>
        </authorList>
    </citation>
    <scope>IDENTIFICATION</scope>
</reference>
<evidence type="ECO:0000313" key="1">
    <source>
        <dbReference type="Ensembl" id="ENSLACP00000008000.1"/>
    </source>
</evidence>
<proteinExistence type="predicted"/>
<sequence>VNALKDILQRQRDGFHLFYEQTTARAASIAFIEDPTLPRQRKVPRRFQHGDDKVRNIYSGDIDFEQLEAELKLLTGIVKQQLPEVKEVTSIDTIVPFLSDWCDTKLFLSNIFRVLQIYLLALMCIASGERSFSAQRRMKTYLRSTMPEKRYNNLLMLHVHKDRTDEIDLKCIAREFVQRNQGRHNLFGSFLNNNNK</sequence>
<reference evidence="2" key="1">
    <citation type="submission" date="2011-08" db="EMBL/GenBank/DDBJ databases">
        <title>The draft genome of Latimeria chalumnae.</title>
        <authorList>
            <person name="Di Palma F."/>
            <person name="Alfoldi J."/>
            <person name="Johnson J."/>
            <person name="Berlin A."/>
            <person name="Gnerre S."/>
            <person name="Jaffe D."/>
            <person name="MacCallum I."/>
            <person name="Young S."/>
            <person name="Walker B.J."/>
            <person name="Lander E."/>
            <person name="Lindblad-Toh K."/>
        </authorList>
    </citation>
    <scope>NUCLEOTIDE SEQUENCE [LARGE SCALE GENOMIC DNA]</scope>
    <source>
        <strain evidence="2">Wild caught</strain>
    </source>
</reference>
<dbReference type="Ensembl" id="ENSLACT00000008066.1">
    <property type="protein sequence ID" value="ENSLACP00000008000.1"/>
    <property type="gene ID" value="ENSLACG00000007081.1"/>
</dbReference>
<reference evidence="1" key="3">
    <citation type="submission" date="2025-09" db="UniProtKB">
        <authorList>
            <consortium name="Ensembl"/>
        </authorList>
    </citation>
    <scope>IDENTIFICATION</scope>
</reference>
<dbReference type="HOGENOM" id="CLU_006175_6_3_1"/>
<dbReference type="Proteomes" id="UP000008672">
    <property type="component" value="Unassembled WGS sequence"/>
</dbReference>
<dbReference type="OMA" id="DWIICET"/>
<dbReference type="InParanoid" id="H3AEC9"/>
<dbReference type="PANTHER" id="PTHR45749:SF21">
    <property type="entry name" value="DUF4371 DOMAIN-CONTAINING PROTEIN"/>
    <property type="match status" value="1"/>
</dbReference>
<dbReference type="PANTHER" id="PTHR45749">
    <property type="match status" value="1"/>
</dbReference>
<organism evidence="1 2">
    <name type="scientific">Latimeria chalumnae</name>
    <name type="common">Coelacanth</name>
    <dbReference type="NCBI Taxonomy" id="7897"/>
    <lineage>
        <taxon>Eukaryota</taxon>
        <taxon>Metazoa</taxon>
        <taxon>Chordata</taxon>
        <taxon>Craniata</taxon>
        <taxon>Vertebrata</taxon>
        <taxon>Euteleostomi</taxon>
        <taxon>Coelacanthiformes</taxon>
        <taxon>Coelacanthidae</taxon>
        <taxon>Latimeria</taxon>
    </lineage>
</organism>
<evidence type="ECO:0000313" key="2">
    <source>
        <dbReference type="Proteomes" id="UP000008672"/>
    </source>
</evidence>
<dbReference type="AlphaFoldDB" id="H3AEC9"/>